<accession>N1PQG3</accession>
<reference evidence="2 3" key="2">
    <citation type="journal article" date="2012" name="PLoS Pathog.">
        <title>Diverse lifestyles and strategies of plant pathogenesis encoded in the genomes of eighteen Dothideomycetes fungi.</title>
        <authorList>
            <person name="Ohm R.A."/>
            <person name="Feau N."/>
            <person name="Henrissat B."/>
            <person name="Schoch C.L."/>
            <person name="Horwitz B.A."/>
            <person name="Barry K.W."/>
            <person name="Condon B.J."/>
            <person name="Copeland A.C."/>
            <person name="Dhillon B."/>
            <person name="Glaser F."/>
            <person name="Hesse C.N."/>
            <person name="Kosti I."/>
            <person name="LaButti K."/>
            <person name="Lindquist E.A."/>
            <person name="Lucas S."/>
            <person name="Salamov A.A."/>
            <person name="Bradshaw R.E."/>
            <person name="Ciuffetti L."/>
            <person name="Hamelin R.C."/>
            <person name="Kema G.H.J."/>
            <person name="Lawrence C."/>
            <person name="Scott J.A."/>
            <person name="Spatafora J.W."/>
            <person name="Turgeon B.G."/>
            <person name="de Wit P.J.G.M."/>
            <person name="Zhong S."/>
            <person name="Goodwin S.B."/>
            <person name="Grigoriev I.V."/>
        </authorList>
    </citation>
    <scope>NUCLEOTIDE SEQUENCE [LARGE SCALE GENOMIC DNA]</scope>
    <source>
        <strain evidence="3">NZE10 / CBS 128990</strain>
    </source>
</reference>
<gene>
    <name evidence="2" type="ORF">DOTSEDRAFT_71399</name>
</gene>
<name>N1PQG3_DOTSN</name>
<proteinExistence type="predicted"/>
<reference evidence="3" key="1">
    <citation type="journal article" date="2012" name="PLoS Genet.">
        <title>The genomes of the fungal plant pathogens Cladosporium fulvum and Dothistroma septosporum reveal adaptation to different hosts and lifestyles but also signatures of common ancestry.</title>
        <authorList>
            <person name="de Wit P.J.G.M."/>
            <person name="van der Burgt A."/>
            <person name="Oekmen B."/>
            <person name="Stergiopoulos I."/>
            <person name="Abd-Elsalam K.A."/>
            <person name="Aerts A.L."/>
            <person name="Bahkali A.H."/>
            <person name="Beenen H.G."/>
            <person name="Chettri P."/>
            <person name="Cox M.P."/>
            <person name="Datema E."/>
            <person name="de Vries R.P."/>
            <person name="Dhillon B."/>
            <person name="Ganley A.R."/>
            <person name="Griffiths S.A."/>
            <person name="Guo Y."/>
            <person name="Hamelin R.C."/>
            <person name="Henrissat B."/>
            <person name="Kabir M.S."/>
            <person name="Jashni M.K."/>
            <person name="Kema G."/>
            <person name="Klaubauf S."/>
            <person name="Lapidus A."/>
            <person name="Levasseur A."/>
            <person name="Lindquist E."/>
            <person name="Mehrabi R."/>
            <person name="Ohm R.A."/>
            <person name="Owen T.J."/>
            <person name="Salamov A."/>
            <person name="Schwelm A."/>
            <person name="Schijlen E."/>
            <person name="Sun H."/>
            <person name="van den Burg H.A."/>
            <person name="van Ham R.C.H.J."/>
            <person name="Zhang S."/>
            <person name="Goodwin S.B."/>
            <person name="Grigoriev I.V."/>
            <person name="Collemare J."/>
            <person name="Bradshaw R.E."/>
        </authorList>
    </citation>
    <scope>NUCLEOTIDE SEQUENCE [LARGE SCALE GENOMIC DNA]</scope>
    <source>
        <strain evidence="3">NZE10 / CBS 128990</strain>
    </source>
</reference>
<protein>
    <submittedName>
        <fullName evidence="2">Uncharacterized protein</fullName>
    </submittedName>
</protein>
<sequence length="124" mass="13383">MTSPGNTTSPSNTTNVTSTVNTTTHYPRTDSPSTQHGGAGKLLKRAWVAYKDWVKDLPSSLVSQNQPVTLPLPGPKKDVQERQKMGGSLIRRPRVMAITVTSADGATVHLEIPEGMGREDVDVM</sequence>
<dbReference type="Proteomes" id="UP000016933">
    <property type="component" value="Unassembled WGS sequence"/>
</dbReference>
<keyword evidence="3" id="KW-1185">Reference proteome</keyword>
<dbReference type="HOGENOM" id="CLU_2003862_0_0_1"/>
<dbReference type="EMBL" id="KB446538">
    <property type="protein sequence ID" value="EME45686.1"/>
    <property type="molecule type" value="Genomic_DNA"/>
</dbReference>
<dbReference type="AlphaFoldDB" id="N1PQG3"/>
<feature type="compositionally biased region" description="Low complexity" evidence="1">
    <location>
        <begin position="1"/>
        <end position="24"/>
    </location>
</feature>
<organism evidence="2 3">
    <name type="scientific">Dothistroma septosporum (strain NZE10 / CBS 128990)</name>
    <name type="common">Red band needle blight fungus</name>
    <name type="synonym">Mycosphaerella pini</name>
    <dbReference type="NCBI Taxonomy" id="675120"/>
    <lineage>
        <taxon>Eukaryota</taxon>
        <taxon>Fungi</taxon>
        <taxon>Dikarya</taxon>
        <taxon>Ascomycota</taxon>
        <taxon>Pezizomycotina</taxon>
        <taxon>Dothideomycetes</taxon>
        <taxon>Dothideomycetidae</taxon>
        <taxon>Mycosphaerellales</taxon>
        <taxon>Mycosphaerellaceae</taxon>
        <taxon>Dothistroma</taxon>
    </lineage>
</organism>
<evidence type="ECO:0000256" key="1">
    <source>
        <dbReference type="SAM" id="MobiDB-lite"/>
    </source>
</evidence>
<evidence type="ECO:0000313" key="2">
    <source>
        <dbReference type="EMBL" id="EME45686.1"/>
    </source>
</evidence>
<feature type="region of interest" description="Disordered" evidence="1">
    <location>
        <begin position="1"/>
        <end position="39"/>
    </location>
</feature>
<evidence type="ECO:0000313" key="3">
    <source>
        <dbReference type="Proteomes" id="UP000016933"/>
    </source>
</evidence>